<keyword evidence="2" id="KW-0805">Transcription regulation</keyword>
<proteinExistence type="inferred from homology"/>
<organism evidence="6 7">
    <name type="scientific">Geomonas silvestris</name>
    <dbReference type="NCBI Taxonomy" id="2740184"/>
    <lineage>
        <taxon>Bacteria</taxon>
        <taxon>Pseudomonadati</taxon>
        <taxon>Thermodesulfobacteriota</taxon>
        <taxon>Desulfuromonadia</taxon>
        <taxon>Geobacterales</taxon>
        <taxon>Geobacteraceae</taxon>
        <taxon>Geomonas</taxon>
    </lineage>
</organism>
<dbReference type="Gene3D" id="3.40.190.10">
    <property type="entry name" value="Periplasmic binding protein-like II"/>
    <property type="match status" value="2"/>
</dbReference>
<dbReference type="AlphaFoldDB" id="A0A6V8MQC3"/>
<dbReference type="InterPro" id="IPR036390">
    <property type="entry name" value="WH_DNA-bd_sf"/>
</dbReference>
<evidence type="ECO:0000256" key="2">
    <source>
        <dbReference type="ARBA" id="ARBA00023015"/>
    </source>
</evidence>
<sequence length="319" mass="35045">MRNAHEELQRGDVSVDLLLLKTFLKVAALGNITKAASVLFVTQSAVSRRIKQLEEVIGHPLLERNGSALTPTPAGRLLIEKGRKMLDLEQEFLSGLDPAKAKRKISFCSTPSVGVDRLPKVLASFTAAHAETVDLNCVFAMPEVALAGIDSRRFDLALIEHCDEIDLMGRICYQLPDDEVVFISAPELGIPSGRTPLSALHGQRLYLKTENGCARRFIDKNLRLSGRDWSEFSGIVYFDDFSFILGEVAAGKGVSFVSKALVKREIAAGELHCHFIDNFLHQRPRTMVLAHQELSEQHRALLESLFAEFGLAPPTGAGG</sequence>
<dbReference type="NCBIfam" id="NF041036">
    <property type="entry name" value="decaheme_TF"/>
    <property type="match status" value="1"/>
</dbReference>
<dbReference type="PANTHER" id="PTHR30126:SF91">
    <property type="entry name" value="LYSR FAMILY TRANSCRIPTIONAL REGULATOR"/>
    <property type="match status" value="1"/>
</dbReference>
<evidence type="ECO:0000313" key="7">
    <source>
        <dbReference type="Proteomes" id="UP000556026"/>
    </source>
</evidence>
<evidence type="ECO:0000256" key="1">
    <source>
        <dbReference type="ARBA" id="ARBA00009437"/>
    </source>
</evidence>
<dbReference type="InterPro" id="IPR005119">
    <property type="entry name" value="LysR_subst-bd"/>
</dbReference>
<name>A0A6V8MQC3_9BACT</name>
<feature type="domain" description="HTH lysR-type" evidence="5">
    <location>
        <begin position="15"/>
        <end position="72"/>
    </location>
</feature>
<evidence type="ECO:0000259" key="5">
    <source>
        <dbReference type="PROSITE" id="PS50931"/>
    </source>
</evidence>
<keyword evidence="3" id="KW-0238">DNA-binding</keyword>
<dbReference type="InterPro" id="IPR036388">
    <property type="entry name" value="WH-like_DNA-bd_sf"/>
</dbReference>
<dbReference type="Gene3D" id="1.10.10.10">
    <property type="entry name" value="Winged helix-like DNA-binding domain superfamily/Winged helix DNA-binding domain"/>
    <property type="match status" value="1"/>
</dbReference>
<dbReference type="PROSITE" id="PS50931">
    <property type="entry name" value="HTH_LYSR"/>
    <property type="match status" value="1"/>
</dbReference>
<keyword evidence="4" id="KW-0804">Transcription</keyword>
<dbReference type="PRINTS" id="PR00039">
    <property type="entry name" value="HTHLYSR"/>
</dbReference>
<dbReference type="Pfam" id="PF03466">
    <property type="entry name" value="LysR_substrate"/>
    <property type="match status" value="1"/>
</dbReference>
<evidence type="ECO:0000256" key="4">
    <source>
        <dbReference type="ARBA" id="ARBA00023163"/>
    </source>
</evidence>
<dbReference type="CDD" id="cd05466">
    <property type="entry name" value="PBP2_LTTR_substrate"/>
    <property type="match status" value="1"/>
</dbReference>
<dbReference type="PANTHER" id="PTHR30126">
    <property type="entry name" value="HTH-TYPE TRANSCRIPTIONAL REGULATOR"/>
    <property type="match status" value="1"/>
</dbReference>
<dbReference type="GO" id="GO:0003700">
    <property type="term" value="F:DNA-binding transcription factor activity"/>
    <property type="evidence" value="ECO:0007669"/>
    <property type="project" value="InterPro"/>
</dbReference>
<evidence type="ECO:0000313" key="6">
    <source>
        <dbReference type="EMBL" id="GFO61913.1"/>
    </source>
</evidence>
<evidence type="ECO:0000256" key="3">
    <source>
        <dbReference type="ARBA" id="ARBA00023125"/>
    </source>
</evidence>
<dbReference type="SUPFAM" id="SSF46785">
    <property type="entry name" value="Winged helix' DNA-binding domain"/>
    <property type="match status" value="1"/>
</dbReference>
<dbReference type="SUPFAM" id="SSF53850">
    <property type="entry name" value="Periplasmic binding protein-like II"/>
    <property type="match status" value="1"/>
</dbReference>
<dbReference type="Pfam" id="PF00126">
    <property type="entry name" value="HTH_1"/>
    <property type="match status" value="1"/>
</dbReference>
<gene>
    <name evidence="6" type="ORF">GMST_42380</name>
</gene>
<dbReference type="InterPro" id="IPR000847">
    <property type="entry name" value="LysR_HTH_N"/>
</dbReference>
<accession>A0A6V8MQC3</accession>
<reference evidence="7" key="1">
    <citation type="submission" date="2020-06" db="EMBL/GenBank/DDBJ databases">
        <title>Draft genomic sequence of Geomonas sp. Red330.</title>
        <authorList>
            <person name="Itoh H."/>
            <person name="Zhenxing X."/>
            <person name="Ushijima N."/>
            <person name="Masuda Y."/>
            <person name="Shiratori Y."/>
            <person name="Senoo K."/>
        </authorList>
    </citation>
    <scope>NUCLEOTIDE SEQUENCE [LARGE SCALE GENOMIC DNA]</scope>
    <source>
        <strain evidence="7">Red330</strain>
    </source>
</reference>
<comment type="similarity">
    <text evidence="1">Belongs to the LysR transcriptional regulatory family.</text>
</comment>
<comment type="caution">
    <text evidence="6">The sequence shown here is derived from an EMBL/GenBank/DDBJ whole genome shotgun (WGS) entry which is preliminary data.</text>
</comment>
<dbReference type="EMBL" id="BLXX01000022">
    <property type="protein sequence ID" value="GFO61913.1"/>
    <property type="molecule type" value="Genomic_DNA"/>
</dbReference>
<dbReference type="FunFam" id="1.10.10.10:FF:000001">
    <property type="entry name" value="LysR family transcriptional regulator"/>
    <property type="match status" value="1"/>
</dbReference>
<dbReference type="Proteomes" id="UP000556026">
    <property type="component" value="Unassembled WGS sequence"/>
</dbReference>
<dbReference type="GO" id="GO:0000976">
    <property type="term" value="F:transcription cis-regulatory region binding"/>
    <property type="evidence" value="ECO:0007669"/>
    <property type="project" value="TreeGrafter"/>
</dbReference>
<protein>
    <submittedName>
        <fullName evidence="6">LysR family transcriptional regulator</fullName>
    </submittedName>
</protein>
<keyword evidence="7" id="KW-1185">Reference proteome</keyword>